<dbReference type="PANTHER" id="PTHR10772">
    <property type="entry name" value="10 KDA HEAT SHOCK PROTEIN"/>
    <property type="match status" value="1"/>
</dbReference>
<comment type="similarity">
    <text evidence="1 6">Belongs to the GroES chaperonin family.</text>
</comment>
<reference evidence="7 9" key="2">
    <citation type="submission" date="2018-11" db="EMBL/GenBank/DDBJ databases">
        <authorList>
            <consortium name="Pathogen Informatics"/>
        </authorList>
    </citation>
    <scope>NUCLEOTIDE SEQUENCE [LARGE SCALE GENOMIC DNA]</scope>
</reference>
<keyword evidence="3 6" id="KW-0143">Chaperone</keyword>
<evidence type="ECO:0000313" key="10">
    <source>
        <dbReference type="WBParaSite" id="DME_0000837101-mRNA-1"/>
    </source>
</evidence>
<dbReference type="GO" id="GO:0046872">
    <property type="term" value="F:metal ion binding"/>
    <property type="evidence" value="ECO:0007669"/>
    <property type="project" value="TreeGrafter"/>
</dbReference>
<dbReference type="PANTHER" id="PTHR10772:SF0">
    <property type="entry name" value="10 KDA HEAT SHOCK PROTEIN, MITOCHONDRIAL"/>
    <property type="match status" value="1"/>
</dbReference>
<sequence length="80" mass="8534">MNLQGSDALRSFKPLFDRVLVERFAPEIKTKGGIMLPEKSHGKVLEATVIAAGPGAVDKDGKNLPMSVKVIIVLFSVLSG</sequence>
<dbReference type="InterPro" id="IPR037124">
    <property type="entry name" value="Chaperonin_GroES_sf"/>
</dbReference>
<gene>
    <name evidence="7" type="ORF">DME_LOCUS2377</name>
</gene>
<protein>
    <recommendedName>
        <fullName evidence="2">10 kDa heat shock protein, mitochondrial</fullName>
    </recommendedName>
    <alternativeName>
        <fullName evidence="4">10 kDa chaperonin</fullName>
    </alternativeName>
    <alternativeName>
        <fullName evidence="5">Chaperonin 10</fullName>
    </alternativeName>
</protein>
<dbReference type="CDD" id="cd00320">
    <property type="entry name" value="cpn10"/>
    <property type="match status" value="1"/>
</dbReference>
<reference evidence="10" key="1">
    <citation type="submission" date="2017-02" db="UniProtKB">
        <authorList>
            <consortium name="WormBaseParasite"/>
        </authorList>
    </citation>
    <scope>IDENTIFICATION</scope>
</reference>
<accession>A0A0N4UKT9</accession>
<proteinExistence type="inferred from homology"/>
<dbReference type="InterPro" id="IPR018369">
    <property type="entry name" value="Chaprnonin_Cpn10_CS"/>
</dbReference>
<dbReference type="OrthoDB" id="184876at2759"/>
<dbReference type="SUPFAM" id="SSF50129">
    <property type="entry name" value="GroES-like"/>
    <property type="match status" value="1"/>
</dbReference>
<dbReference type="AlphaFoldDB" id="A0A0N4UKT9"/>
<organism evidence="8 10">
    <name type="scientific">Dracunculus medinensis</name>
    <name type="common">Guinea worm</name>
    <dbReference type="NCBI Taxonomy" id="318479"/>
    <lineage>
        <taxon>Eukaryota</taxon>
        <taxon>Metazoa</taxon>
        <taxon>Ecdysozoa</taxon>
        <taxon>Nematoda</taxon>
        <taxon>Chromadorea</taxon>
        <taxon>Rhabditida</taxon>
        <taxon>Spirurina</taxon>
        <taxon>Dracunculoidea</taxon>
        <taxon>Dracunculidae</taxon>
        <taxon>Dracunculus</taxon>
    </lineage>
</organism>
<dbReference type="SMART" id="SM00883">
    <property type="entry name" value="Cpn10"/>
    <property type="match status" value="1"/>
</dbReference>
<dbReference type="Proteomes" id="UP000274756">
    <property type="component" value="Unassembled WGS sequence"/>
</dbReference>
<dbReference type="EMBL" id="UYYG01000058">
    <property type="protein sequence ID" value="VDN52404.1"/>
    <property type="molecule type" value="Genomic_DNA"/>
</dbReference>
<keyword evidence="9" id="KW-1185">Reference proteome</keyword>
<dbReference type="WBParaSite" id="DME_0000837101-mRNA-1">
    <property type="protein sequence ID" value="DME_0000837101-mRNA-1"/>
    <property type="gene ID" value="DME_0000837101"/>
</dbReference>
<name>A0A0N4UKT9_DRAME</name>
<dbReference type="Proteomes" id="UP000038040">
    <property type="component" value="Unplaced"/>
</dbReference>
<evidence type="ECO:0000256" key="3">
    <source>
        <dbReference type="ARBA" id="ARBA00023186"/>
    </source>
</evidence>
<dbReference type="PROSITE" id="PS00681">
    <property type="entry name" value="CHAPERONINS_CPN10"/>
    <property type="match status" value="1"/>
</dbReference>
<dbReference type="Pfam" id="PF00166">
    <property type="entry name" value="Cpn10"/>
    <property type="match status" value="1"/>
</dbReference>
<evidence type="ECO:0000256" key="4">
    <source>
        <dbReference type="ARBA" id="ARBA00029976"/>
    </source>
</evidence>
<evidence type="ECO:0000256" key="2">
    <source>
        <dbReference type="ARBA" id="ARBA00018842"/>
    </source>
</evidence>
<dbReference type="GO" id="GO:0044183">
    <property type="term" value="F:protein folding chaperone"/>
    <property type="evidence" value="ECO:0007669"/>
    <property type="project" value="InterPro"/>
</dbReference>
<evidence type="ECO:0000313" key="9">
    <source>
        <dbReference type="Proteomes" id="UP000274756"/>
    </source>
</evidence>
<dbReference type="STRING" id="318479.A0A0N4UKT9"/>
<dbReference type="GO" id="GO:0005759">
    <property type="term" value="C:mitochondrial matrix"/>
    <property type="evidence" value="ECO:0007669"/>
    <property type="project" value="TreeGrafter"/>
</dbReference>
<evidence type="ECO:0000256" key="6">
    <source>
        <dbReference type="RuleBase" id="RU003479"/>
    </source>
</evidence>
<evidence type="ECO:0000256" key="5">
    <source>
        <dbReference type="ARBA" id="ARBA00031971"/>
    </source>
</evidence>
<evidence type="ECO:0000313" key="7">
    <source>
        <dbReference type="EMBL" id="VDN52404.1"/>
    </source>
</evidence>
<evidence type="ECO:0000256" key="1">
    <source>
        <dbReference type="ARBA" id="ARBA00006975"/>
    </source>
</evidence>
<dbReference type="InterPro" id="IPR020818">
    <property type="entry name" value="Chaperonin_GroES"/>
</dbReference>
<dbReference type="GO" id="GO:0051082">
    <property type="term" value="F:unfolded protein binding"/>
    <property type="evidence" value="ECO:0007669"/>
    <property type="project" value="TreeGrafter"/>
</dbReference>
<dbReference type="GO" id="GO:0005524">
    <property type="term" value="F:ATP binding"/>
    <property type="evidence" value="ECO:0007669"/>
    <property type="project" value="InterPro"/>
</dbReference>
<dbReference type="Gene3D" id="2.30.33.40">
    <property type="entry name" value="GroES chaperonin"/>
    <property type="match status" value="1"/>
</dbReference>
<dbReference type="GO" id="GO:0051087">
    <property type="term" value="F:protein-folding chaperone binding"/>
    <property type="evidence" value="ECO:0007669"/>
    <property type="project" value="TreeGrafter"/>
</dbReference>
<evidence type="ECO:0000313" key="8">
    <source>
        <dbReference type="Proteomes" id="UP000038040"/>
    </source>
</evidence>
<dbReference type="PRINTS" id="PR00297">
    <property type="entry name" value="CHAPERONIN10"/>
</dbReference>
<dbReference type="InterPro" id="IPR011032">
    <property type="entry name" value="GroES-like_sf"/>
</dbReference>